<accession>A0A9Q1HLY5</accession>
<reference evidence="1" key="1">
    <citation type="submission" date="2021-10" db="EMBL/GenBank/DDBJ databases">
        <title>Tropical sea cucumber genome reveals ecological adaptation and Cuvierian tubules defense mechanism.</title>
        <authorList>
            <person name="Chen T."/>
        </authorList>
    </citation>
    <scope>NUCLEOTIDE SEQUENCE</scope>
    <source>
        <strain evidence="1">Nanhai2018</strain>
        <tissue evidence="1">Muscle</tissue>
    </source>
</reference>
<keyword evidence="2" id="KW-1185">Reference proteome</keyword>
<proteinExistence type="predicted"/>
<evidence type="ECO:0000313" key="2">
    <source>
        <dbReference type="Proteomes" id="UP001152320"/>
    </source>
</evidence>
<name>A0A9Q1HLY5_HOLLE</name>
<protein>
    <submittedName>
        <fullName evidence="1">Uncharacterized protein</fullName>
    </submittedName>
</protein>
<evidence type="ECO:0000313" key="1">
    <source>
        <dbReference type="EMBL" id="KAJ8051135.1"/>
    </source>
</evidence>
<comment type="caution">
    <text evidence="1">The sequence shown here is derived from an EMBL/GenBank/DDBJ whole genome shotgun (WGS) entry which is preliminary data.</text>
</comment>
<dbReference type="Proteomes" id="UP001152320">
    <property type="component" value="Chromosome 1"/>
</dbReference>
<sequence>MAYRQTPSEFNVGYGRGVPCYLYSMYCLVNPLQEPSKLNLRFDHFTHLVELKSSASSMLTTSHA</sequence>
<dbReference type="AlphaFoldDB" id="A0A9Q1HLY5"/>
<gene>
    <name evidence="1" type="ORF">HOLleu_04588</name>
</gene>
<organism evidence="1 2">
    <name type="scientific">Holothuria leucospilota</name>
    <name type="common">Black long sea cucumber</name>
    <name type="synonym">Mertensiothuria leucospilota</name>
    <dbReference type="NCBI Taxonomy" id="206669"/>
    <lineage>
        <taxon>Eukaryota</taxon>
        <taxon>Metazoa</taxon>
        <taxon>Echinodermata</taxon>
        <taxon>Eleutherozoa</taxon>
        <taxon>Echinozoa</taxon>
        <taxon>Holothuroidea</taxon>
        <taxon>Aspidochirotacea</taxon>
        <taxon>Aspidochirotida</taxon>
        <taxon>Holothuriidae</taxon>
        <taxon>Holothuria</taxon>
    </lineage>
</organism>
<dbReference type="EMBL" id="JAIZAY010000001">
    <property type="protein sequence ID" value="KAJ8051135.1"/>
    <property type="molecule type" value="Genomic_DNA"/>
</dbReference>